<keyword evidence="2" id="KW-0378">Hydrolase</keyword>
<evidence type="ECO:0000313" key="3">
    <source>
        <dbReference type="Proteomes" id="UP000462055"/>
    </source>
</evidence>
<dbReference type="GO" id="GO:0016787">
    <property type="term" value="F:hydrolase activity"/>
    <property type="evidence" value="ECO:0007669"/>
    <property type="project" value="UniProtKB-KW"/>
</dbReference>
<dbReference type="Gene3D" id="3.40.50.1820">
    <property type="entry name" value="alpha/beta hydrolase"/>
    <property type="match status" value="1"/>
</dbReference>
<evidence type="ECO:0000259" key="1">
    <source>
        <dbReference type="Pfam" id="PF12697"/>
    </source>
</evidence>
<dbReference type="InterPro" id="IPR050228">
    <property type="entry name" value="Carboxylesterase_BioH"/>
</dbReference>
<evidence type="ECO:0000313" key="2">
    <source>
        <dbReference type="EMBL" id="MWA00892.1"/>
    </source>
</evidence>
<reference evidence="2" key="1">
    <citation type="submission" date="2019-12" db="EMBL/GenBank/DDBJ databases">
        <title>Actinomadura physcomitrii sp. nov., a novel actinomycete isolated from moss [Physcomitrium sphaericum (Ludw) Fuernr].</title>
        <authorList>
            <person name="Zhuang X."/>
        </authorList>
    </citation>
    <scope>NUCLEOTIDE SEQUENCE [LARGE SCALE GENOMIC DNA]</scope>
    <source>
        <strain evidence="2">LD22</strain>
    </source>
</reference>
<dbReference type="SUPFAM" id="SSF53474">
    <property type="entry name" value="alpha/beta-Hydrolases"/>
    <property type="match status" value="1"/>
</dbReference>
<dbReference type="AlphaFoldDB" id="A0A6I4M5S5"/>
<dbReference type="Pfam" id="PF12697">
    <property type="entry name" value="Abhydrolase_6"/>
    <property type="match status" value="1"/>
</dbReference>
<comment type="caution">
    <text evidence="2">The sequence shown here is derived from an EMBL/GenBank/DDBJ whole genome shotgun (WGS) entry which is preliminary data.</text>
</comment>
<dbReference type="PRINTS" id="PR00111">
    <property type="entry name" value="ABHYDROLASE"/>
</dbReference>
<dbReference type="RefSeq" id="WP_151593421.1">
    <property type="nucleotide sequence ID" value="NZ_WBMS02000007.1"/>
</dbReference>
<keyword evidence="3" id="KW-1185">Reference proteome</keyword>
<feature type="domain" description="AB hydrolase-1" evidence="1">
    <location>
        <begin position="52"/>
        <end position="284"/>
    </location>
</feature>
<protein>
    <submittedName>
        <fullName evidence="2">Alpha/beta fold hydrolase</fullName>
    </submittedName>
</protein>
<dbReference type="Proteomes" id="UP000462055">
    <property type="component" value="Unassembled WGS sequence"/>
</dbReference>
<dbReference type="InterPro" id="IPR000073">
    <property type="entry name" value="AB_hydrolase_1"/>
</dbReference>
<dbReference type="PRINTS" id="PR00412">
    <property type="entry name" value="EPOXHYDRLASE"/>
</dbReference>
<dbReference type="PANTHER" id="PTHR43194">
    <property type="entry name" value="HYDROLASE ALPHA/BETA FOLD FAMILY"/>
    <property type="match status" value="1"/>
</dbReference>
<accession>A0A6I4M5S5</accession>
<dbReference type="EMBL" id="WBMS02000007">
    <property type="protein sequence ID" value="MWA00892.1"/>
    <property type="molecule type" value="Genomic_DNA"/>
</dbReference>
<sequence length="290" mass="31954">MRYNEFGFFEDNAREAGLPWTGRPAVRREFVDVGAGQRVSALIWGDGAPRTVLLHGGAQNAHTWDTVALALNRPLIAIDLPGHGHSDWREDRDYWPVRNAEAIATVIERLAPEAEMVVGMSLGGLTAIRLAARHPALVRKLVVVDVTPGVNLEKAAPIAAFVDGPETFASLDELLERTIRFNPSRSVSSLRRGIMHNAGRREDGTWQWRYDRLRPPGDRLAFEGLWDDLAAVKVPTMLVRGSLSGVVSPDDVDQFSRRVPHARVETVEGAGHSVQGDRPVELARLLDAFA</sequence>
<dbReference type="InterPro" id="IPR029058">
    <property type="entry name" value="AB_hydrolase_fold"/>
</dbReference>
<name>A0A6I4M5S5_9ACTN</name>
<proteinExistence type="predicted"/>
<organism evidence="2 3">
    <name type="scientific">Actinomadura physcomitrii</name>
    <dbReference type="NCBI Taxonomy" id="2650748"/>
    <lineage>
        <taxon>Bacteria</taxon>
        <taxon>Bacillati</taxon>
        <taxon>Actinomycetota</taxon>
        <taxon>Actinomycetes</taxon>
        <taxon>Streptosporangiales</taxon>
        <taxon>Thermomonosporaceae</taxon>
        <taxon>Actinomadura</taxon>
    </lineage>
</organism>
<dbReference type="InterPro" id="IPR000639">
    <property type="entry name" value="Epox_hydrolase-like"/>
</dbReference>
<dbReference type="PANTHER" id="PTHR43194:SF2">
    <property type="entry name" value="PEROXISOMAL MEMBRANE PROTEIN LPX1"/>
    <property type="match status" value="1"/>
</dbReference>
<gene>
    <name evidence="2" type="ORF">F8568_010960</name>
</gene>